<organism evidence="12 13">
    <name type="scientific">Thermocoleostomius sinensis A174</name>
    <dbReference type="NCBI Taxonomy" id="2016057"/>
    <lineage>
        <taxon>Bacteria</taxon>
        <taxon>Bacillati</taxon>
        <taxon>Cyanobacteriota</taxon>
        <taxon>Cyanophyceae</taxon>
        <taxon>Oculatellales</taxon>
        <taxon>Oculatellaceae</taxon>
        <taxon>Thermocoleostomius</taxon>
    </lineage>
</organism>
<feature type="transmembrane region" description="Helical" evidence="10">
    <location>
        <begin position="250"/>
        <end position="268"/>
    </location>
</feature>
<sequence>MSFGKTSQLGVSVVIPVYNGGESFRRCLTQIRQASPAPLEVIVVADGDTDGSGSLAEQFGATVIQLPVSGGPAKARNVGARVAKGDILFFVDADVEIRPETIEQVASAFEQDLSLAALIGSYDDAPGAANFLSQYRNLLHHYVHQTGQRDAFTFWGACGAIRREVFLAIGGFNEHYRRPCIEDIELGYRLRKAGHKIELHKSIQVKHLKRWDVVSMLRADIFYRALPWTALLLQERQMTNDLNLQVSSRVSVLLLFSALLTAMVAWWLPMALAIALLLLVALGVLNWPVYQFFYRKRGVLFALQVVPWHWLYYGYSGLAFGIGLIRHWMQSIGLHQLRVQSSN</sequence>
<comment type="similarity">
    <text evidence="8">Belongs to the glycosyltransferase 2 family. CrtQ subfamily.</text>
</comment>
<name>A0A9E8ZH07_9CYAN</name>
<dbReference type="InterPro" id="IPR029044">
    <property type="entry name" value="Nucleotide-diphossugar_trans"/>
</dbReference>
<comment type="pathway">
    <text evidence="7">Carotenoid biosynthesis; staphyloxanthin biosynthesis; staphyloxanthin from farnesyl diphosphate: step 4/5.</text>
</comment>
<evidence type="ECO:0000259" key="11">
    <source>
        <dbReference type="Pfam" id="PF00535"/>
    </source>
</evidence>
<reference evidence="12" key="1">
    <citation type="submission" date="2022-12" db="EMBL/GenBank/DDBJ databases">
        <title>Polyphasic identification of a Novel Hot-Spring Cyanobacterium Ocullathermofonsia sinensis gen nov. sp. nov. and Genomic Insights on its Adaptations to the Thermal Habitat.</title>
        <authorList>
            <person name="Daroch M."/>
            <person name="Tang J."/>
            <person name="Jiang Y."/>
        </authorList>
    </citation>
    <scope>NUCLEOTIDE SEQUENCE</scope>
    <source>
        <strain evidence="12">PKUAC-SCTA174</strain>
    </source>
</reference>
<proteinExistence type="inferred from homology"/>
<evidence type="ECO:0000256" key="4">
    <source>
        <dbReference type="ARBA" id="ARBA00022679"/>
    </source>
</evidence>
<dbReference type="GO" id="GO:0016757">
    <property type="term" value="F:glycosyltransferase activity"/>
    <property type="evidence" value="ECO:0007669"/>
    <property type="project" value="UniProtKB-KW"/>
</dbReference>
<evidence type="ECO:0000256" key="9">
    <source>
        <dbReference type="ARBA" id="ARBA00040345"/>
    </source>
</evidence>
<comment type="function">
    <text evidence="6">Catalyzes the glycosylation of 4,4'-diaponeurosporenoate, i.e. the esterification of glucose at the C1'' position with the carboxyl group of 4,4'-diaponeurosporenic acid, to form glycosyl-4,4'-diaponeurosporenoate. This is a step in the biosynthesis of staphyloxanthin, an orange pigment present in most staphylococci strains.</text>
</comment>
<dbReference type="SUPFAM" id="SSF53448">
    <property type="entry name" value="Nucleotide-diphospho-sugar transferases"/>
    <property type="match status" value="1"/>
</dbReference>
<protein>
    <recommendedName>
        <fullName evidence="9">4,4'-diaponeurosporenoate glycosyltransferase</fullName>
    </recommendedName>
</protein>
<comment type="subcellular location">
    <subcellularLocation>
        <location evidence="1">Cell membrane</location>
    </subcellularLocation>
</comment>
<evidence type="ECO:0000313" key="12">
    <source>
        <dbReference type="EMBL" id="WAL61148.1"/>
    </source>
</evidence>
<feature type="domain" description="Glycosyltransferase 2-like" evidence="11">
    <location>
        <begin position="12"/>
        <end position="166"/>
    </location>
</feature>
<dbReference type="AlphaFoldDB" id="A0A9E8ZH07"/>
<keyword evidence="5 10" id="KW-0472">Membrane</keyword>
<gene>
    <name evidence="12" type="ORF">OXH18_03865</name>
</gene>
<dbReference type="GO" id="GO:0005886">
    <property type="term" value="C:plasma membrane"/>
    <property type="evidence" value="ECO:0007669"/>
    <property type="project" value="UniProtKB-SubCell"/>
</dbReference>
<dbReference type="InterPro" id="IPR001173">
    <property type="entry name" value="Glyco_trans_2-like"/>
</dbReference>
<dbReference type="PANTHER" id="PTHR43646">
    <property type="entry name" value="GLYCOSYLTRANSFERASE"/>
    <property type="match status" value="1"/>
</dbReference>
<evidence type="ECO:0000256" key="6">
    <source>
        <dbReference type="ARBA" id="ARBA00037281"/>
    </source>
</evidence>
<keyword evidence="3" id="KW-0328">Glycosyltransferase</keyword>
<evidence type="ECO:0000256" key="8">
    <source>
        <dbReference type="ARBA" id="ARBA00038120"/>
    </source>
</evidence>
<evidence type="ECO:0000313" key="13">
    <source>
        <dbReference type="Proteomes" id="UP001163152"/>
    </source>
</evidence>
<keyword evidence="10" id="KW-1133">Transmembrane helix</keyword>
<keyword evidence="2" id="KW-1003">Cell membrane</keyword>
<dbReference type="PANTHER" id="PTHR43646:SF2">
    <property type="entry name" value="GLYCOSYLTRANSFERASE 2-LIKE DOMAIN-CONTAINING PROTEIN"/>
    <property type="match status" value="1"/>
</dbReference>
<evidence type="ECO:0000256" key="10">
    <source>
        <dbReference type="SAM" id="Phobius"/>
    </source>
</evidence>
<keyword evidence="4" id="KW-0808">Transferase</keyword>
<evidence type="ECO:0000256" key="1">
    <source>
        <dbReference type="ARBA" id="ARBA00004236"/>
    </source>
</evidence>
<feature type="transmembrane region" description="Helical" evidence="10">
    <location>
        <begin position="310"/>
        <end position="329"/>
    </location>
</feature>
<evidence type="ECO:0000256" key="3">
    <source>
        <dbReference type="ARBA" id="ARBA00022676"/>
    </source>
</evidence>
<evidence type="ECO:0000256" key="5">
    <source>
        <dbReference type="ARBA" id="ARBA00023136"/>
    </source>
</evidence>
<evidence type="ECO:0000256" key="2">
    <source>
        <dbReference type="ARBA" id="ARBA00022475"/>
    </source>
</evidence>
<dbReference type="Proteomes" id="UP001163152">
    <property type="component" value="Chromosome"/>
</dbReference>
<dbReference type="CDD" id="cd00761">
    <property type="entry name" value="Glyco_tranf_GTA_type"/>
    <property type="match status" value="1"/>
</dbReference>
<dbReference type="RefSeq" id="WP_268611102.1">
    <property type="nucleotide sequence ID" value="NZ_CP113797.1"/>
</dbReference>
<dbReference type="EMBL" id="CP113797">
    <property type="protein sequence ID" value="WAL61148.1"/>
    <property type="molecule type" value="Genomic_DNA"/>
</dbReference>
<dbReference type="Pfam" id="PF00535">
    <property type="entry name" value="Glycos_transf_2"/>
    <property type="match status" value="1"/>
</dbReference>
<keyword evidence="13" id="KW-1185">Reference proteome</keyword>
<evidence type="ECO:0000256" key="7">
    <source>
        <dbReference type="ARBA" id="ARBA00037904"/>
    </source>
</evidence>
<feature type="transmembrane region" description="Helical" evidence="10">
    <location>
        <begin position="273"/>
        <end position="290"/>
    </location>
</feature>
<accession>A0A9E8ZH07</accession>
<dbReference type="Gene3D" id="3.90.550.10">
    <property type="entry name" value="Spore Coat Polysaccharide Biosynthesis Protein SpsA, Chain A"/>
    <property type="match status" value="1"/>
</dbReference>
<keyword evidence="10" id="KW-0812">Transmembrane</keyword>
<dbReference type="KEGG" id="tsin:OXH18_03865"/>